<evidence type="ECO:0000313" key="4">
    <source>
        <dbReference type="Proteomes" id="UP001244427"/>
    </source>
</evidence>
<feature type="coiled-coil region" evidence="1">
    <location>
        <begin position="70"/>
        <end position="104"/>
    </location>
</feature>
<evidence type="ECO:0000313" key="3">
    <source>
        <dbReference type="EMBL" id="MDQ0648600.1"/>
    </source>
</evidence>
<proteinExistence type="predicted"/>
<evidence type="ECO:0000256" key="1">
    <source>
        <dbReference type="SAM" id="Coils"/>
    </source>
</evidence>
<feature type="domain" description="HTH cro/C1-type" evidence="2">
    <location>
        <begin position="13"/>
        <end position="73"/>
    </location>
</feature>
<dbReference type="Gene3D" id="1.10.260.40">
    <property type="entry name" value="lambda repressor-like DNA-binding domains"/>
    <property type="match status" value="1"/>
</dbReference>
<comment type="caution">
    <text evidence="3">The sequence shown here is derived from an EMBL/GenBank/DDBJ whole genome shotgun (WGS) entry which is preliminary data.</text>
</comment>
<dbReference type="GO" id="GO:0003677">
    <property type="term" value="F:DNA binding"/>
    <property type="evidence" value="ECO:0007669"/>
    <property type="project" value="InterPro"/>
</dbReference>
<organism evidence="3 4">
    <name type="scientific">Microbacterium natoriense</name>
    <dbReference type="NCBI Taxonomy" id="284570"/>
    <lineage>
        <taxon>Bacteria</taxon>
        <taxon>Bacillati</taxon>
        <taxon>Actinomycetota</taxon>
        <taxon>Actinomycetes</taxon>
        <taxon>Micrococcales</taxon>
        <taxon>Microbacteriaceae</taxon>
        <taxon>Microbacterium</taxon>
    </lineage>
</organism>
<gene>
    <name evidence="3" type="ORF">QFZ53_002796</name>
</gene>
<dbReference type="EMBL" id="JAUSXV010000001">
    <property type="protein sequence ID" value="MDQ0648600.1"/>
    <property type="molecule type" value="Genomic_DNA"/>
</dbReference>
<accession>A0AAW8EYQ4</accession>
<dbReference type="RefSeq" id="WP_307297414.1">
    <property type="nucleotide sequence ID" value="NZ_JAUSXV010000001.1"/>
</dbReference>
<dbReference type="SUPFAM" id="SSF47413">
    <property type="entry name" value="lambda repressor-like DNA-binding domains"/>
    <property type="match status" value="1"/>
</dbReference>
<dbReference type="CDD" id="cd00093">
    <property type="entry name" value="HTH_XRE"/>
    <property type="match status" value="1"/>
</dbReference>
<reference evidence="3 4" key="1">
    <citation type="submission" date="2023-07" db="EMBL/GenBank/DDBJ databases">
        <title>Comparative genomics of wheat-associated soil bacteria to identify genetic determinants of phenazine resistance.</title>
        <authorList>
            <person name="Mouncey N."/>
        </authorList>
    </citation>
    <scope>NUCLEOTIDE SEQUENCE [LARGE SCALE GENOMIC DNA]</scope>
    <source>
        <strain evidence="3 4">W4I9-1</strain>
    </source>
</reference>
<name>A0AAW8EYQ4_9MICO</name>
<keyword evidence="1" id="KW-0175">Coiled coil</keyword>
<evidence type="ECO:0000259" key="2">
    <source>
        <dbReference type="PROSITE" id="PS50943"/>
    </source>
</evidence>
<dbReference type="PROSITE" id="PS50943">
    <property type="entry name" value="HTH_CROC1"/>
    <property type="match status" value="1"/>
</dbReference>
<protein>
    <submittedName>
        <fullName evidence="3">Transcriptional regulator with XRE-family HTH domain</fullName>
    </submittedName>
</protein>
<keyword evidence="4" id="KW-1185">Reference proteome</keyword>
<dbReference type="AlphaFoldDB" id="A0AAW8EYQ4"/>
<dbReference type="InterPro" id="IPR010982">
    <property type="entry name" value="Lambda_DNA-bd_dom_sf"/>
</dbReference>
<dbReference type="Pfam" id="PF01381">
    <property type="entry name" value="HTH_3"/>
    <property type="match status" value="1"/>
</dbReference>
<sequence>MPETPGEVFARRLRRQRLEAGIAQTELALRMSRLLGGSIDGSAITRIEKMDRAVRLDEAVAAARALNVPLDALINDEESGESRLRELREELGRQQSRADAAIAEHQQAVTAMVDIEQEIKRLAALREA</sequence>
<dbReference type="Proteomes" id="UP001244427">
    <property type="component" value="Unassembled WGS sequence"/>
</dbReference>
<dbReference type="SMART" id="SM00530">
    <property type="entry name" value="HTH_XRE"/>
    <property type="match status" value="1"/>
</dbReference>
<dbReference type="InterPro" id="IPR001387">
    <property type="entry name" value="Cro/C1-type_HTH"/>
</dbReference>